<dbReference type="AlphaFoldDB" id="A0A5T0DUE5"/>
<reference evidence="1" key="1">
    <citation type="submission" date="2018-05" db="EMBL/GenBank/DDBJ databases">
        <authorList>
            <consortium name="PulseNet: The National Subtyping Network for Foodborne Disease Surveillance"/>
            <person name="Tarr C.L."/>
            <person name="Trees E."/>
            <person name="Katz L.S."/>
            <person name="Carleton-Romer H.A."/>
            <person name="Stroika S."/>
            <person name="Kucerova Z."/>
            <person name="Roache K.F."/>
            <person name="Sabol A.L."/>
            <person name="Besser J."/>
            <person name="Gerner-Smidt P."/>
        </authorList>
    </citation>
    <scope>NUCLEOTIDE SEQUENCE</scope>
    <source>
        <strain evidence="1">2010D-8214</strain>
    </source>
</reference>
<protein>
    <submittedName>
        <fullName evidence="1">Toxin</fullName>
    </submittedName>
</protein>
<evidence type="ECO:0000313" key="1">
    <source>
        <dbReference type="EMBL" id="EAJ7641308.1"/>
    </source>
</evidence>
<dbReference type="EMBL" id="AACANF010000003">
    <property type="protein sequence ID" value="EAJ7641308.1"/>
    <property type="molecule type" value="Genomic_DNA"/>
</dbReference>
<accession>A0A5T0DUE5</accession>
<organism evidence="1">
    <name type="scientific">Campylobacter jejuni</name>
    <dbReference type="NCBI Taxonomy" id="197"/>
    <lineage>
        <taxon>Bacteria</taxon>
        <taxon>Pseudomonadati</taxon>
        <taxon>Campylobacterota</taxon>
        <taxon>Epsilonproteobacteria</taxon>
        <taxon>Campylobacterales</taxon>
        <taxon>Campylobacteraceae</taxon>
        <taxon>Campylobacter</taxon>
    </lineage>
</organism>
<name>A0A5T0DUE5_CAMJU</name>
<sequence length="109" mass="12086">MFSIATREPIETSLEIFIVVFTALEAELRLDTDLPVLSVSFLISKASFTPSLLAKSAPILPNCSVIERSARIEALSLALRFQFEFLFTKSMYFSSSILPPFFSASSNIV</sequence>
<proteinExistence type="predicted"/>
<comment type="caution">
    <text evidence="1">The sequence shown here is derived from an EMBL/GenBank/DDBJ whole genome shotgun (WGS) entry which is preliminary data.</text>
</comment>
<gene>
    <name evidence="1" type="ORF">A9333_04145</name>
</gene>